<dbReference type="InterPro" id="IPR008965">
    <property type="entry name" value="CBM2/CBM3_carb-bd_dom_sf"/>
</dbReference>
<dbReference type="SMART" id="SM00637">
    <property type="entry name" value="CBD_II"/>
    <property type="match status" value="1"/>
</dbReference>
<feature type="compositionally biased region" description="Low complexity" evidence="1">
    <location>
        <begin position="89"/>
        <end position="98"/>
    </location>
</feature>
<dbReference type="Gene3D" id="2.60.40.290">
    <property type="match status" value="1"/>
</dbReference>
<keyword evidence="2" id="KW-0812">Transmembrane</keyword>
<dbReference type="InterPro" id="IPR012291">
    <property type="entry name" value="CBM2_carb-bd_dom_sf"/>
</dbReference>
<proteinExistence type="predicted"/>
<evidence type="ECO:0000313" key="4">
    <source>
        <dbReference type="EMBL" id="GAA4228793.1"/>
    </source>
</evidence>
<dbReference type="InterPro" id="IPR001919">
    <property type="entry name" value="CBD2"/>
</dbReference>
<comment type="caution">
    <text evidence="4">The sequence shown here is derived from an EMBL/GenBank/DDBJ whole genome shotgun (WGS) entry which is preliminary data.</text>
</comment>
<dbReference type="RefSeq" id="WP_344893277.1">
    <property type="nucleotide sequence ID" value="NZ_BAABAS010000005.1"/>
</dbReference>
<feature type="region of interest" description="Disordered" evidence="1">
    <location>
        <begin position="168"/>
        <end position="200"/>
    </location>
</feature>
<evidence type="ECO:0000259" key="3">
    <source>
        <dbReference type="SMART" id="SM00637"/>
    </source>
</evidence>
<feature type="region of interest" description="Disordered" evidence="1">
    <location>
        <begin position="1"/>
        <end position="123"/>
    </location>
</feature>
<evidence type="ECO:0000313" key="5">
    <source>
        <dbReference type="Proteomes" id="UP001501710"/>
    </source>
</evidence>
<dbReference type="Proteomes" id="UP001501710">
    <property type="component" value="Unassembled WGS sequence"/>
</dbReference>
<keyword evidence="2" id="KW-0472">Membrane</keyword>
<accession>A0ABP8BWX9</accession>
<keyword evidence="2" id="KW-1133">Transmembrane helix</keyword>
<dbReference type="Pfam" id="PF00553">
    <property type="entry name" value="CBM_2"/>
    <property type="match status" value="1"/>
</dbReference>
<sequence>MGRHARRERPDDEPVSDVGASQGLFYGAPLDPSYNDLDPSYNGYGGFDDFDDFAGPTDDRVYVSPHERVSSGSPQTHGPPDGYLFEPLPGDYPGDYPGAPSSYPATAPETSDPWSRKAPAEPARSRKSPFRFLSLLPVPLLPIVALVIAVGIVAYALSTQQISLNFAGGAPDTPRQTDPRDNQVSQRGDGDGDRASRGGNRTDGLIIAFRVASKNPGGFKATATIANKGAQPVTKWALAFTITTATVTAIKGATVVKTGKIAYVRGRTAIAPGQKVRVVFAAKGVAHKPSTCVLNSQPCAMV</sequence>
<dbReference type="SUPFAM" id="SSF49384">
    <property type="entry name" value="Carbohydrate-binding domain"/>
    <property type="match status" value="1"/>
</dbReference>
<protein>
    <recommendedName>
        <fullName evidence="3">CBM2 domain-containing protein</fullName>
    </recommendedName>
</protein>
<gene>
    <name evidence="4" type="ORF">GCM10022254_19650</name>
</gene>
<evidence type="ECO:0000256" key="1">
    <source>
        <dbReference type="SAM" id="MobiDB-lite"/>
    </source>
</evidence>
<dbReference type="EMBL" id="BAABAS010000005">
    <property type="protein sequence ID" value="GAA4228793.1"/>
    <property type="molecule type" value="Genomic_DNA"/>
</dbReference>
<reference evidence="5" key="1">
    <citation type="journal article" date="2019" name="Int. J. Syst. Evol. Microbiol.">
        <title>The Global Catalogue of Microorganisms (GCM) 10K type strain sequencing project: providing services to taxonomists for standard genome sequencing and annotation.</title>
        <authorList>
            <consortium name="The Broad Institute Genomics Platform"/>
            <consortium name="The Broad Institute Genome Sequencing Center for Infectious Disease"/>
            <person name="Wu L."/>
            <person name="Ma J."/>
        </authorList>
    </citation>
    <scope>NUCLEOTIDE SEQUENCE [LARGE SCALE GENOMIC DNA]</scope>
    <source>
        <strain evidence="5">JCM 17440</strain>
    </source>
</reference>
<feature type="domain" description="CBM2" evidence="3">
    <location>
        <begin position="209"/>
        <end position="299"/>
    </location>
</feature>
<evidence type="ECO:0000256" key="2">
    <source>
        <dbReference type="SAM" id="Phobius"/>
    </source>
</evidence>
<feature type="transmembrane region" description="Helical" evidence="2">
    <location>
        <begin position="132"/>
        <end position="157"/>
    </location>
</feature>
<keyword evidence="5" id="KW-1185">Reference proteome</keyword>
<organism evidence="4 5">
    <name type="scientific">Actinomadura meridiana</name>
    <dbReference type="NCBI Taxonomy" id="559626"/>
    <lineage>
        <taxon>Bacteria</taxon>
        <taxon>Bacillati</taxon>
        <taxon>Actinomycetota</taxon>
        <taxon>Actinomycetes</taxon>
        <taxon>Streptosporangiales</taxon>
        <taxon>Thermomonosporaceae</taxon>
        <taxon>Actinomadura</taxon>
    </lineage>
</organism>
<feature type="compositionally biased region" description="Basic and acidic residues" evidence="1">
    <location>
        <begin position="57"/>
        <end position="69"/>
    </location>
</feature>
<name>A0ABP8BWX9_9ACTN</name>